<sequence length="445" mass="50625">MAVSPPKKNPADVLADVYEITRMALRTRNLNVNLVYEGSEYIIYGTGIDFRTTSCKAAVNRQSGIEVIALDNQGQRSLSSYVSYDEKTPKCGKLVIDRMRHFAKSTTFDIKTFIGLQYINVSLNPSWPFHILPLENEDYCIRIQSHQGRVTKFSEEALGVIFEEIKKKTEEFQANALTEVVICIPYHFDKDQRIAVYIAANIGKWKTVHFLPESLAVVFAYWYCKYETPAPGTFAVIDLGGTNLNICILDVKDNEIVTLSYLNNEYVGGKVFDLILADYLEKKLMSEFETKIPDNKKYKLIAESQKMKEDLSFYEDASLDVSDFDCSKDGFISVTRTDFEAMTLSLLSEIKKDIHETFVEAKIHVDKVLYAGGGCKMPMIKKVIREIFNDGQQQWCETSPDEVVAIGAAYYAYYLKLKQFRRGDFIMNSKAAKIMCAVSTQHMPI</sequence>
<keyword evidence="2" id="KW-0547">Nucleotide-binding</keyword>
<dbReference type="InterPro" id="IPR043129">
    <property type="entry name" value="ATPase_NBD"/>
</dbReference>
<keyword evidence="3" id="KW-0067">ATP-binding</keyword>
<evidence type="ECO:0000313" key="7">
    <source>
        <dbReference type="WBParaSite" id="PDA_v2.g16965.t1"/>
    </source>
</evidence>
<dbReference type="PRINTS" id="PR00301">
    <property type="entry name" value="HEATSHOCK70"/>
</dbReference>
<evidence type="ECO:0000313" key="6">
    <source>
        <dbReference type="Proteomes" id="UP000887578"/>
    </source>
</evidence>
<evidence type="ECO:0000256" key="1">
    <source>
        <dbReference type="ARBA" id="ARBA00007381"/>
    </source>
</evidence>
<dbReference type="PANTHER" id="PTHR45639:SF3">
    <property type="entry name" value="HYPOXIA UP-REGULATED PROTEIN 1"/>
    <property type="match status" value="1"/>
</dbReference>
<reference evidence="7" key="1">
    <citation type="submission" date="2022-11" db="UniProtKB">
        <authorList>
            <consortium name="WormBaseParasite"/>
        </authorList>
    </citation>
    <scope>IDENTIFICATION</scope>
</reference>
<dbReference type="InterPro" id="IPR013126">
    <property type="entry name" value="Hsp_70_fam"/>
</dbReference>
<proteinExistence type="inferred from homology"/>
<dbReference type="Gene3D" id="3.30.420.40">
    <property type="match status" value="2"/>
</dbReference>
<keyword evidence="6" id="KW-1185">Reference proteome</keyword>
<comment type="similarity">
    <text evidence="1">Belongs to the heat shock protein 70 family.</text>
</comment>
<dbReference type="AlphaFoldDB" id="A0A914PM18"/>
<dbReference type="Proteomes" id="UP000887578">
    <property type="component" value="Unplaced"/>
</dbReference>
<dbReference type="GO" id="GO:0034663">
    <property type="term" value="C:endoplasmic reticulum chaperone complex"/>
    <property type="evidence" value="ECO:0007669"/>
    <property type="project" value="TreeGrafter"/>
</dbReference>
<dbReference type="Gene3D" id="3.90.640.10">
    <property type="entry name" value="Actin, Chain A, domain 4"/>
    <property type="match status" value="1"/>
</dbReference>
<accession>A0A914PM18</accession>
<evidence type="ECO:0000256" key="3">
    <source>
        <dbReference type="ARBA" id="ARBA00022840"/>
    </source>
</evidence>
<keyword evidence="4" id="KW-0143">Chaperone</keyword>
<evidence type="ECO:0000256" key="2">
    <source>
        <dbReference type="ARBA" id="ARBA00022741"/>
    </source>
</evidence>
<dbReference type="GO" id="GO:0140662">
    <property type="term" value="F:ATP-dependent protein folding chaperone"/>
    <property type="evidence" value="ECO:0007669"/>
    <property type="project" value="InterPro"/>
</dbReference>
<evidence type="ECO:0000256" key="5">
    <source>
        <dbReference type="ARBA" id="ARBA00040503"/>
    </source>
</evidence>
<dbReference type="GO" id="GO:0030968">
    <property type="term" value="P:endoplasmic reticulum unfolded protein response"/>
    <property type="evidence" value="ECO:0007669"/>
    <property type="project" value="TreeGrafter"/>
</dbReference>
<name>A0A914PM18_9BILA</name>
<dbReference type="Gene3D" id="3.30.30.30">
    <property type="match status" value="1"/>
</dbReference>
<organism evidence="6 7">
    <name type="scientific">Panagrolaimus davidi</name>
    <dbReference type="NCBI Taxonomy" id="227884"/>
    <lineage>
        <taxon>Eukaryota</taxon>
        <taxon>Metazoa</taxon>
        <taxon>Ecdysozoa</taxon>
        <taxon>Nematoda</taxon>
        <taxon>Chromadorea</taxon>
        <taxon>Rhabditida</taxon>
        <taxon>Tylenchina</taxon>
        <taxon>Panagrolaimomorpha</taxon>
        <taxon>Panagrolaimoidea</taxon>
        <taxon>Panagrolaimidae</taxon>
        <taxon>Panagrolaimus</taxon>
    </lineage>
</organism>
<dbReference type="PANTHER" id="PTHR45639">
    <property type="entry name" value="HSC70CB, ISOFORM G-RELATED"/>
    <property type="match status" value="1"/>
</dbReference>
<dbReference type="Pfam" id="PF00012">
    <property type="entry name" value="HSP70"/>
    <property type="match status" value="1"/>
</dbReference>
<dbReference type="WBParaSite" id="PDA_v2.g16965.t1">
    <property type="protein sequence ID" value="PDA_v2.g16965.t1"/>
    <property type="gene ID" value="PDA_v2.g16965"/>
</dbReference>
<dbReference type="GO" id="GO:0005524">
    <property type="term" value="F:ATP binding"/>
    <property type="evidence" value="ECO:0007669"/>
    <property type="project" value="UniProtKB-KW"/>
</dbReference>
<dbReference type="SUPFAM" id="SSF53067">
    <property type="entry name" value="Actin-like ATPase domain"/>
    <property type="match status" value="2"/>
</dbReference>
<protein>
    <recommendedName>
        <fullName evidence="5">Hypoxia up-regulated protein 1</fullName>
    </recommendedName>
</protein>
<evidence type="ECO:0000256" key="4">
    <source>
        <dbReference type="ARBA" id="ARBA00023186"/>
    </source>
</evidence>